<dbReference type="RefSeq" id="WP_284281569.1">
    <property type="nucleotide sequence ID" value="NZ_BSOJ01000019.1"/>
</dbReference>
<dbReference type="Proteomes" id="UP001156664">
    <property type="component" value="Unassembled WGS sequence"/>
</dbReference>
<protein>
    <submittedName>
        <fullName evidence="1">Uncharacterized protein</fullName>
    </submittedName>
</protein>
<keyword evidence="2" id="KW-1185">Reference proteome</keyword>
<name>A0ABQ5YQJ0_9BURK</name>
<comment type="caution">
    <text evidence="1">The sequence shown here is derived from an EMBL/GenBank/DDBJ whole genome shotgun (WGS) entry which is preliminary data.</text>
</comment>
<reference evidence="2" key="1">
    <citation type="journal article" date="2019" name="Int. J. Syst. Evol. Microbiol.">
        <title>The Global Catalogue of Microorganisms (GCM) 10K type strain sequencing project: providing services to taxonomists for standard genome sequencing and annotation.</title>
        <authorList>
            <consortium name="The Broad Institute Genomics Platform"/>
            <consortium name="The Broad Institute Genome Sequencing Center for Infectious Disease"/>
            <person name="Wu L."/>
            <person name="Ma J."/>
        </authorList>
    </citation>
    <scope>NUCLEOTIDE SEQUENCE [LARGE SCALE GENOMIC DNA]</scope>
    <source>
        <strain evidence="2">NBRC 105857</strain>
    </source>
</reference>
<organism evidence="1 2">
    <name type="scientific">Limnobacter litoralis</name>
    <dbReference type="NCBI Taxonomy" id="481366"/>
    <lineage>
        <taxon>Bacteria</taxon>
        <taxon>Pseudomonadati</taxon>
        <taxon>Pseudomonadota</taxon>
        <taxon>Betaproteobacteria</taxon>
        <taxon>Burkholderiales</taxon>
        <taxon>Burkholderiaceae</taxon>
        <taxon>Limnobacter</taxon>
    </lineage>
</organism>
<evidence type="ECO:0000313" key="2">
    <source>
        <dbReference type="Proteomes" id="UP001156664"/>
    </source>
</evidence>
<accession>A0ABQ5YQJ0</accession>
<evidence type="ECO:0000313" key="1">
    <source>
        <dbReference type="EMBL" id="GLR26883.1"/>
    </source>
</evidence>
<proteinExistence type="predicted"/>
<sequence length="93" mass="9818">MQTLELKAAPAPEGFYPETLNIHNEQANMAMNVNLDDALAAVLQTVQKSESGPAIRGLGKLLAYMEMLEKAAGIGGNGGHKEIVLCAPLTLTL</sequence>
<dbReference type="EMBL" id="BSOJ01000019">
    <property type="protein sequence ID" value="GLR26883.1"/>
    <property type="molecule type" value="Genomic_DNA"/>
</dbReference>
<gene>
    <name evidence="1" type="ORF">GCM10007875_19730</name>
</gene>